<dbReference type="AlphaFoldDB" id="A0AA44LE05"/>
<dbReference type="GO" id="GO:1904047">
    <property type="term" value="F:S-adenosyl-L-methionine binding"/>
    <property type="evidence" value="ECO:0007669"/>
    <property type="project" value="TreeGrafter"/>
</dbReference>
<keyword evidence="2" id="KW-0808">Transferase</keyword>
<dbReference type="PANTHER" id="PTHR30481:SF4">
    <property type="entry name" value="SITE-SPECIFIC DNA-METHYLTRANSFERASE (ADENINE-SPECIFIC)"/>
    <property type="match status" value="1"/>
</dbReference>
<dbReference type="SUPFAM" id="SSF53335">
    <property type="entry name" value="S-adenosyl-L-methionine-dependent methyltransferases"/>
    <property type="match status" value="1"/>
</dbReference>
<dbReference type="InterPro" id="IPR029063">
    <property type="entry name" value="SAM-dependent_MTases_sf"/>
</dbReference>
<proteinExistence type="predicted"/>
<dbReference type="PIRSF" id="PIRSF000398">
    <property type="entry name" value="M_m6A_EcoRV"/>
    <property type="match status" value="1"/>
</dbReference>
<dbReference type="PRINTS" id="PR00505">
    <property type="entry name" value="D12N6MTFRASE"/>
</dbReference>
<dbReference type="Pfam" id="PF02086">
    <property type="entry name" value="MethyltransfD12"/>
    <property type="match status" value="1"/>
</dbReference>
<name>A0AA44LE05_CITBR</name>
<dbReference type="InterPro" id="IPR012327">
    <property type="entry name" value="MeTrfase_D12"/>
</dbReference>
<dbReference type="InterPro" id="IPR012263">
    <property type="entry name" value="M_m6A_EcoRV"/>
</dbReference>
<evidence type="ECO:0000313" key="4">
    <source>
        <dbReference type="EMBL" id="OLY68376.1"/>
    </source>
</evidence>
<dbReference type="Proteomes" id="UP000185597">
    <property type="component" value="Unassembled WGS sequence"/>
</dbReference>
<dbReference type="GO" id="GO:0032259">
    <property type="term" value="P:methylation"/>
    <property type="evidence" value="ECO:0007669"/>
    <property type="project" value="UniProtKB-KW"/>
</dbReference>
<evidence type="ECO:0000313" key="5">
    <source>
        <dbReference type="Proteomes" id="UP000185597"/>
    </source>
</evidence>
<sequence>MTALNKQAPIKHPAIRYHGGKFRLAPWIIDQMPEHVCYVEPFGGAAGVLLQKPRSYAEVYNDLDGEVVNLFRVLRDPELNQHLQDTCALTPYSRDEFCAAREATSDPVERARRMVVRACMGFGSAAGIGDQSGFRSDSKRKYATASHLWERYPANLAAICQRLQGVIIENKDALAVMRAHDAETTLHYIDPPYVPETRVQGNRYYNHEMTVEDHEQLLAVARTMTGMVMISGYDTEVYNDMLTSWSKTEKTSRISAGRGTKVRTECLWINPVAQRKQEYAA</sequence>
<evidence type="ECO:0000256" key="1">
    <source>
        <dbReference type="ARBA" id="ARBA00022603"/>
    </source>
</evidence>
<dbReference type="GO" id="GO:0006298">
    <property type="term" value="P:mismatch repair"/>
    <property type="evidence" value="ECO:0007669"/>
    <property type="project" value="TreeGrafter"/>
</dbReference>
<dbReference type="PANTHER" id="PTHR30481">
    <property type="entry name" value="DNA ADENINE METHYLASE"/>
    <property type="match status" value="1"/>
</dbReference>
<evidence type="ECO:0000256" key="3">
    <source>
        <dbReference type="ARBA" id="ARBA00022691"/>
    </source>
</evidence>
<dbReference type="GO" id="GO:0043565">
    <property type="term" value="F:sequence-specific DNA binding"/>
    <property type="evidence" value="ECO:0007669"/>
    <property type="project" value="TreeGrafter"/>
</dbReference>
<gene>
    <name evidence="4" type="ORF">BWD41_16440</name>
</gene>
<comment type="caution">
    <text evidence="4">The sequence shown here is derived from an EMBL/GenBank/DDBJ whole genome shotgun (WGS) entry which is preliminary data.</text>
</comment>
<reference evidence="4 5" key="1">
    <citation type="submission" date="2017-01" db="EMBL/GenBank/DDBJ databases">
        <title>First report of the plasmid-mediated mcr-1 gene in Citrobacter freudii.</title>
        <authorList>
            <person name="Liu J."/>
            <person name="Yang Y."/>
            <person name="Li Y."/>
            <person name="Liu D."/>
            <person name="Tuo H."/>
            <person name="Davis M."/>
            <person name="Zhang A."/>
        </authorList>
    </citation>
    <scope>NUCLEOTIDE SEQUENCE [LARGE SCALE GENOMIC DNA]</scope>
    <source>
        <strain evidence="4 5">SCC4</strain>
    </source>
</reference>
<dbReference type="Gene3D" id="3.40.50.150">
    <property type="entry name" value="Vaccinia Virus protein VP39"/>
    <property type="match status" value="2"/>
</dbReference>
<dbReference type="GO" id="GO:0009307">
    <property type="term" value="P:DNA restriction-modification system"/>
    <property type="evidence" value="ECO:0007669"/>
    <property type="project" value="InterPro"/>
</dbReference>
<evidence type="ECO:0000256" key="2">
    <source>
        <dbReference type="ARBA" id="ARBA00022679"/>
    </source>
</evidence>
<dbReference type="GO" id="GO:0009007">
    <property type="term" value="F:site-specific DNA-methyltransferase (adenine-specific) activity"/>
    <property type="evidence" value="ECO:0007669"/>
    <property type="project" value="UniProtKB-EC"/>
</dbReference>
<protein>
    <submittedName>
        <fullName evidence="4">DNA methyltransferase</fullName>
    </submittedName>
</protein>
<keyword evidence="3" id="KW-0949">S-adenosyl-L-methionine</keyword>
<keyword evidence="1 4" id="KW-0489">Methyltransferase</keyword>
<dbReference type="EMBL" id="MTCP01000007">
    <property type="protein sequence ID" value="OLY68376.1"/>
    <property type="molecule type" value="Genomic_DNA"/>
</dbReference>
<accession>A0AA44LE05</accession>
<dbReference type="RefSeq" id="WP_075848431.1">
    <property type="nucleotide sequence ID" value="NZ_JBITWG010000006.1"/>
</dbReference>
<organism evidence="4 5">
    <name type="scientific">Citrobacter braakii</name>
    <dbReference type="NCBI Taxonomy" id="57706"/>
    <lineage>
        <taxon>Bacteria</taxon>
        <taxon>Pseudomonadati</taxon>
        <taxon>Pseudomonadota</taxon>
        <taxon>Gammaproteobacteria</taxon>
        <taxon>Enterobacterales</taxon>
        <taxon>Enterobacteriaceae</taxon>
        <taxon>Citrobacter</taxon>
        <taxon>Citrobacter freundii complex</taxon>
    </lineage>
</organism>